<reference evidence="3" key="1">
    <citation type="submission" date="2016-11" db="EMBL/GenBank/DDBJ databases">
        <authorList>
            <person name="Varghese N."/>
            <person name="Submissions S."/>
        </authorList>
    </citation>
    <scope>NUCLEOTIDE SEQUENCE [LARGE SCALE GENOMIC DNA]</scope>
    <source>
        <strain evidence="3">DSM 14826</strain>
    </source>
</reference>
<dbReference type="Proteomes" id="UP000243547">
    <property type="component" value="Unassembled WGS sequence"/>
</dbReference>
<proteinExistence type="predicted"/>
<evidence type="ECO:0000313" key="3">
    <source>
        <dbReference type="Proteomes" id="UP000243547"/>
    </source>
</evidence>
<dbReference type="GO" id="GO:0006355">
    <property type="term" value="P:regulation of DNA-templated transcription"/>
    <property type="evidence" value="ECO:0007669"/>
    <property type="project" value="InterPro"/>
</dbReference>
<dbReference type="AlphaFoldDB" id="A0A1M6QVE2"/>
<evidence type="ECO:0000259" key="1">
    <source>
        <dbReference type="PROSITE" id="PS51372"/>
    </source>
</evidence>
<dbReference type="Pfam" id="PF00874">
    <property type="entry name" value="PRD"/>
    <property type="match status" value="1"/>
</dbReference>
<feature type="domain" description="PRD" evidence="1">
    <location>
        <begin position="1"/>
        <end position="59"/>
    </location>
</feature>
<dbReference type="STRING" id="1120989.SAMN02745227_01874"/>
<dbReference type="EMBL" id="FRAI01000024">
    <property type="protein sequence ID" value="SHK24201.1"/>
    <property type="molecule type" value="Genomic_DNA"/>
</dbReference>
<dbReference type="InterPro" id="IPR011608">
    <property type="entry name" value="PRD"/>
</dbReference>
<accession>A0A1M6QVE2</accession>
<protein>
    <submittedName>
        <fullName evidence="2">PRD domain-containing protein</fullName>
    </submittedName>
</protein>
<organism evidence="2 3">
    <name type="scientific">Anaerobranca californiensis DSM 14826</name>
    <dbReference type="NCBI Taxonomy" id="1120989"/>
    <lineage>
        <taxon>Bacteria</taxon>
        <taxon>Bacillati</taxon>
        <taxon>Bacillota</taxon>
        <taxon>Clostridia</taxon>
        <taxon>Eubacteriales</taxon>
        <taxon>Proteinivoracaceae</taxon>
        <taxon>Anaerobranca</taxon>
    </lineage>
</organism>
<dbReference type="PROSITE" id="PS51372">
    <property type="entry name" value="PRD_2"/>
    <property type="match status" value="1"/>
</dbReference>
<dbReference type="SUPFAM" id="SSF63520">
    <property type="entry name" value="PTS-regulatory domain, PRD"/>
    <property type="match status" value="1"/>
</dbReference>
<dbReference type="Gene3D" id="1.10.1790.10">
    <property type="entry name" value="PRD domain"/>
    <property type="match status" value="1"/>
</dbReference>
<gene>
    <name evidence="2" type="ORF">SAMN02745227_01874</name>
</gene>
<sequence length="59" mass="6952">MERLTNNWALETNYNKTIDGFSPNIIKIIKKHLEIIEKKYNVLLPEQEINIIASILLEK</sequence>
<name>A0A1M6QVE2_9FIRM</name>
<evidence type="ECO:0000313" key="2">
    <source>
        <dbReference type="EMBL" id="SHK24201.1"/>
    </source>
</evidence>
<keyword evidence="3" id="KW-1185">Reference proteome</keyword>
<dbReference type="InterPro" id="IPR036634">
    <property type="entry name" value="PRD_sf"/>
</dbReference>